<evidence type="ECO:0000313" key="2">
    <source>
        <dbReference type="Proteomes" id="UP000826212"/>
    </source>
</evidence>
<keyword evidence="1" id="KW-0808">Transferase</keyword>
<keyword evidence="2" id="KW-1185">Reference proteome</keyword>
<name>A0AC61NMW0_9BACT</name>
<dbReference type="EMBL" id="CP081303">
    <property type="protein sequence ID" value="QZE13264.1"/>
    <property type="molecule type" value="Genomic_DNA"/>
</dbReference>
<accession>A0AC61NMW0</accession>
<gene>
    <name evidence="1" type="ORF">K4L44_11780</name>
</gene>
<dbReference type="Proteomes" id="UP000826212">
    <property type="component" value="Chromosome"/>
</dbReference>
<proteinExistence type="predicted"/>
<reference evidence="1" key="1">
    <citation type="submission" date="2021-08" db="EMBL/GenBank/DDBJ databases">
        <title>Novel anaerobic bacterium isolated from sea squirt in East Sea, Republic of Korea.</title>
        <authorList>
            <person name="Nguyen T.H."/>
            <person name="Li Z."/>
            <person name="Lee Y.-J."/>
            <person name="Ko J."/>
            <person name="Kim S.-G."/>
        </authorList>
    </citation>
    <scope>NUCLEOTIDE SEQUENCE</scope>
    <source>
        <strain evidence="1">KCTC 25031</strain>
    </source>
</reference>
<evidence type="ECO:0000313" key="1">
    <source>
        <dbReference type="EMBL" id="QZE13264.1"/>
    </source>
</evidence>
<organism evidence="1 2">
    <name type="scientific">Halosquirtibacter laminarini</name>
    <dbReference type="NCBI Taxonomy" id="3374600"/>
    <lineage>
        <taxon>Bacteria</taxon>
        <taxon>Pseudomonadati</taxon>
        <taxon>Bacteroidota</taxon>
        <taxon>Bacteroidia</taxon>
        <taxon>Marinilabiliales</taxon>
        <taxon>Prolixibacteraceae</taxon>
        <taxon>Halosquirtibacter</taxon>
    </lineage>
</organism>
<keyword evidence="1" id="KW-0489">Methyltransferase</keyword>
<sequence length="388" mass="44068">MENYKYVAKTFAGLEGVLAKELIDLGASNVEEQRRAVSFEGDKEMLYRANYCCRTALRILRPIYEFDVQSRDSLYEEASKVDWTQYLTLGKTFALDSVVTSDLFANSMFVSLRVKDAIVDQFRKKYKKRPSVDPENPDIKVHVHLMGNKCSLSLDSSGEALYRRGYRIGQNDAPLSEVLAAGMILLSDWDQNSAFVDPMCGSGTLLIEAAMIAYGIPPGVYRSSFGFENWPDFDADAFENVYDADYEKEFDYPILGSDVHPGTLKIAEKNIRNANLFKCIHLKHKDIRELKCLVDGGTIITNPPYGERMKPQNIENLYRSIGDTLKKEFTGYDAWILSSSKEGFKSVGLRTSQKIKLFNGSLECSFNHYELYEGSKKRPSEYLEEEDN</sequence>
<protein>
    <submittedName>
        <fullName evidence="1">RNA methyltransferase</fullName>
    </submittedName>
</protein>